<keyword evidence="12" id="KW-1185">Reference proteome</keyword>
<dbReference type="GO" id="GO:0003723">
    <property type="term" value="F:RNA binding"/>
    <property type="evidence" value="ECO:0007669"/>
    <property type="project" value="UniProtKB-UniRule"/>
</dbReference>
<evidence type="ECO:0000256" key="1">
    <source>
        <dbReference type="ARBA" id="ARBA00022741"/>
    </source>
</evidence>
<feature type="domain" description="Helicase C-terminal" evidence="10">
    <location>
        <begin position="441"/>
        <end position="599"/>
    </location>
</feature>
<evidence type="ECO:0000259" key="9">
    <source>
        <dbReference type="PROSITE" id="PS51192"/>
    </source>
</evidence>
<dbReference type="STRING" id="692275.M3B7V2"/>
<evidence type="ECO:0000313" key="12">
    <source>
        <dbReference type="Proteomes" id="UP000016931"/>
    </source>
</evidence>
<feature type="compositionally biased region" description="Acidic residues" evidence="8">
    <location>
        <begin position="401"/>
        <end position="418"/>
    </location>
</feature>
<dbReference type="AlphaFoldDB" id="M3B7V2"/>
<evidence type="ECO:0000256" key="5">
    <source>
        <dbReference type="ARBA" id="ARBA00022884"/>
    </source>
</evidence>
<dbReference type="GeneID" id="27905791"/>
<organism evidence="11 12">
    <name type="scientific">Sphaerulina musiva (strain SO2202)</name>
    <name type="common">Poplar stem canker fungus</name>
    <name type="synonym">Septoria musiva</name>
    <dbReference type="NCBI Taxonomy" id="692275"/>
    <lineage>
        <taxon>Eukaryota</taxon>
        <taxon>Fungi</taxon>
        <taxon>Dikarya</taxon>
        <taxon>Ascomycota</taxon>
        <taxon>Pezizomycotina</taxon>
        <taxon>Dothideomycetes</taxon>
        <taxon>Dothideomycetidae</taxon>
        <taxon>Mycosphaerellales</taxon>
        <taxon>Mycosphaerellaceae</taxon>
        <taxon>Sphaerulina</taxon>
    </lineage>
</organism>
<feature type="compositionally biased region" description="Polar residues" evidence="8">
    <location>
        <begin position="365"/>
        <end position="376"/>
    </location>
</feature>
<evidence type="ECO:0000256" key="4">
    <source>
        <dbReference type="ARBA" id="ARBA00022840"/>
    </source>
</evidence>
<dbReference type="OMA" id="GHVIMYH"/>
<dbReference type="Pfam" id="PF00271">
    <property type="entry name" value="Helicase_C"/>
    <property type="match status" value="1"/>
</dbReference>
<dbReference type="InterPro" id="IPR014001">
    <property type="entry name" value="Helicase_ATP-bd"/>
</dbReference>
<dbReference type="PROSITE" id="PS51192">
    <property type="entry name" value="HELICASE_ATP_BIND_1"/>
    <property type="match status" value="1"/>
</dbReference>
<evidence type="ECO:0000256" key="6">
    <source>
        <dbReference type="RuleBase" id="RU000492"/>
    </source>
</evidence>
<dbReference type="PROSITE" id="PS00039">
    <property type="entry name" value="DEAD_ATP_HELICASE"/>
    <property type="match status" value="1"/>
</dbReference>
<evidence type="ECO:0000256" key="8">
    <source>
        <dbReference type="SAM" id="MobiDB-lite"/>
    </source>
</evidence>
<reference evidence="11 12" key="1">
    <citation type="journal article" date="2012" name="PLoS Pathog.">
        <title>Diverse lifestyles and strategies of plant pathogenesis encoded in the genomes of eighteen Dothideomycetes fungi.</title>
        <authorList>
            <person name="Ohm R.A."/>
            <person name="Feau N."/>
            <person name="Henrissat B."/>
            <person name="Schoch C.L."/>
            <person name="Horwitz B.A."/>
            <person name="Barry K.W."/>
            <person name="Condon B.J."/>
            <person name="Copeland A.C."/>
            <person name="Dhillon B."/>
            <person name="Glaser F."/>
            <person name="Hesse C.N."/>
            <person name="Kosti I."/>
            <person name="LaButti K."/>
            <person name="Lindquist E.A."/>
            <person name="Lucas S."/>
            <person name="Salamov A.A."/>
            <person name="Bradshaw R.E."/>
            <person name="Ciuffetti L."/>
            <person name="Hamelin R.C."/>
            <person name="Kema G.H.J."/>
            <person name="Lawrence C."/>
            <person name="Scott J.A."/>
            <person name="Spatafora J.W."/>
            <person name="Turgeon B.G."/>
            <person name="de Wit P.J.G.M."/>
            <person name="Zhong S."/>
            <person name="Goodwin S.B."/>
            <person name="Grigoriev I.V."/>
        </authorList>
    </citation>
    <scope>NUCLEOTIDE SEQUENCE [LARGE SCALE GENOMIC DNA]</scope>
    <source>
        <strain evidence="11 12">SO2202</strain>
    </source>
</reference>
<evidence type="ECO:0000256" key="3">
    <source>
        <dbReference type="ARBA" id="ARBA00022806"/>
    </source>
</evidence>
<feature type="compositionally biased region" description="Polar residues" evidence="8">
    <location>
        <begin position="421"/>
        <end position="434"/>
    </location>
</feature>
<feature type="non-terminal residue" evidence="11">
    <location>
        <position position="1"/>
    </location>
</feature>
<comment type="catalytic activity">
    <reaction evidence="7">
        <text>ATP + H2O = ADP + phosphate + H(+)</text>
        <dbReference type="Rhea" id="RHEA:13065"/>
        <dbReference type="ChEBI" id="CHEBI:15377"/>
        <dbReference type="ChEBI" id="CHEBI:15378"/>
        <dbReference type="ChEBI" id="CHEBI:30616"/>
        <dbReference type="ChEBI" id="CHEBI:43474"/>
        <dbReference type="ChEBI" id="CHEBI:456216"/>
        <dbReference type="EC" id="3.6.4.13"/>
    </reaction>
</comment>
<evidence type="ECO:0000256" key="7">
    <source>
        <dbReference type="RuleBase" id="RU365068"/>
    </source>
</evidence>
<dbReference type="Pfam" id="PF00270">
    <property type="entry name" value="DEAD"/>
    <property type="match status" value="2"/>
</dbReference>
<keyword evidence="5 7" id="KW-0694">RNA-binding</keyword>
<dbReference type="HOGENOM" id="CLU_003041_15_2_1"/>
<dbReference type="InterPro" id="IPR001650">
    <property type="entry name" value="Helicase_C-like"/>
</dbReference>
<dbReference type="eggNOG" id="KOG0350">
    <property type="taxonomic scope" value="Eukaryota"/>
</dbReference>
<dbReference type="EC" id="3.6.4.13" evidence="7"/>
<proteinExistence type="inferred from homology"/>
<dbReference type="GO" id="GO:0016787">
    <property type="term" value="F:hydrolase activity"/>
    <property type="evidence" value="ECO:0007669"/>
    <property type="project" value="UniProtKB-KW"/>
</dbReference>
<keyword evidence="4 6" id="KW-0067">ATP-binding</keyword>
<name>M3B7V2_SPHMS</name>
<gene>
    <name evidence="11" type="ORF">SEPMUDRAFT_36988</name>
</gene>
<comment type="similarity">
    <text evidence="6">Belongs to the DEAD box helicase family.</text>
</comment>
<dbReference type="SUPFAM" id="SSF52540">
    <property type="entry name" value="P-loop containing nucleoside triphosphate hydrolases"/>
    <property type="match status" value="2"/>
</dbReference>
<dbReference type="OrthoDB" id="3370at2759"/>
<feature type="compositionally biased region" description="Low complexity" evidence="8">
    <location>
        <begin position="301"/>
        <end position="311"/>
    </location>
</feature>
<evidence type="ECO:0000259" key="10">
    <source>
        <dbReference type="PROSITE" id="PS51194"/>
    </source>
</evidence>
<comment type="domain">
    <text evidence="7">The Q motif is unique to and characteristic of the DEAD box family of RNA helicases and controls ATP binding and hydrolysis.</text>
</comment>
<feature type="region of interest" description="Disordered" evidence="8">
    <location>
        <begin position="301"/>
        <end position="328"/>
    </location>
</feature>
<feature type="compositionally biased region" description="Low complexity" evidence="8">
    <location>
        <begin position="377"/>
        <end position="400"/>
    </location>
</feature>
<feature type="domain" description="Helicase ATP-binding" evidence="9">
    <location>
        <begin position="29"/>
        <end position="294"/>
    </location>
</feature>
<dbReference type="Proteomes" id="UP000016931">
    <property type="component" value="Unassembled WGS sequence"/>
</dbReference>
<dbReference type="InterPro" id="IPR011545">
    <property type="entry name" value="DEAD/DEAH_box_helicase_dom"/>
</dbReference>
<accession>M3B7V2</accession>
<keyword evidence="1 6" id="KW-0547">Nucleotide-binding</keyword>
<comment type="function">
    <text evidence="7">RNA helicase.</text>
</comment>
<dbReference type="GO" id="GO:0005524">
    <property type="term" value="F:ATP binding"/>
    <property type="evidence" value="ECO:0007669"/>
    <property type="project" value="UniProtKB-UniRule"/>
</dbReference>
<dbReference type="Gene3D" id="3.40.50.300">
    <property type="entry name" value="P-loop containing nucleotide triphosphate hydrolases"/>
    <property type="match status" value="2"/>
</dbReference>
<protein>
    <recommendedName>
        <fullName evidence="7">ATP-dependent RNA helicase</fullName>
        <ecNumber evidence="7">3.6.4.13</ecNumber>
    </recommendedName>
</protein>
<dbReference type="EMBL" id="KB456261">
    <property type="protein sequence ID" value="EMF15907.1"/>
    <property type="molecule type" value="Genomic_DNA"/>
</dbReference>
<dbReference type="SMART" id="SM00487">
    <property type="entry name" value="DEXDc"/>
    <property type="match status" value="1"/>
</dbReference>
<feature type="region of interest" description="Disordered" evidence="8">
    <location>
        <begin position="365"/>
        <end position="444"/>
    </location>
</feature>
<dbReference type="PANTHER" id="PTHR24031">
    <property type="entry name" value="RNA HELICASE"/>
    <property type="match status" value="1"/>
</dbReference>
<keyword evidence="3 6" id="KW-0347">Helicase</keyword>
<sequence length="613" mass="67727">LNLHGALPIQQALVPLLLPPGIPGAKSLPGSEKVLPDVVVSAPTGSGKTVSYLLPIVEALRHSSANLVNLGRLSAVIIVPTQELVTQVAAVAESLSKGSKIKVGQSNSKHSLREEQKKLVHRGQRYDPAEYKRYMDQADIALDRNRPIDVRLTEYAAWLEASQPDPKTAQSIETMLDSSWIDNFIPTYESLIDIFVSTPQRLHDHIENTQGFTLENIEWLVLDEADRMLDNQHRSFLDLLNQETYRELHVYRDYSGSQPLQHQPPRLRKVVLSATMPGDVKVENAFRLRFPKLVVERGAEASEQAESGAQAYARRANATVEGHDSSEDMELPAFLREYCVPTGDGSEKPLVAIELIRSRILCQTEAKSAETSPTKPSRSSSVESSSSSDSGSEVSSISSSDSDDSSDESDEASSDMDIDSPQATSVRPRSTSHAADSLSKPLTHDEKSVAPTILLFTSSTETAHRLTHLIKTLVPDWKPYLHTILKNTPKSPQSNPSQPLIVISTDRAGRGLDGFAGRMFTHVVQYDVPRSLTDYVHRVGRTARAGRAGEAWTLYTHRQAGWFKEEVVRSERIGRKMAVEETKVGRASEELSLKYRQALEGMKEEVAGGKKKK</sequence>
<dbReference type="PROSITE" id="PS51194">
    <property type="entry name" value="HELICASE_CTER"/>
    <property type="match status" value="1"/>
</dbReference>
<keyword evidence="2 6" id="KW-0378">Hydrolase</keyword>
<evidence type="ECO:0000313" key="11">
    <source>
        <dbReference type="EMBL" id="EMF15907.1"/>
    </source>
</evidence>
<evidence type="ECO:0000256" key="2">
    <source>
        <dbReference type="ARBA" id="ARBA00022801"/>
    </source>
</evidence>
<dbReference type="GO" id="GO:0003724">
    <property type="term" value="F:RNA helicase activity"/>
    <property type="evidence" value="ECO:0007669"/>
    <property type="project" value="UniProtKB-EC"/>
</dbReference>
<dbReference type="InterPro" id="IPR000629">
    <property type="entry name" value="RNA-helicase_DEAD-box_CS"/>
</dbReference>
<dbReference type="InterPro" id="IPR027417">
    <property type="entry name" value="P-loop_NTPase"/>
</dbReference>
<dbReference type="RefSeq" id="XP_016764028.1">
    <property type="nucleotide sequence ID" value="XM_016908654.1"/>
</dbReference>